<evidence type="ECO:0000256" key="6">
    <source>
        <dbReference type="SAM" id="Phobius"/>
    </source>
</evidence>
<keyword evidence="8" id="KW-0675">Receptor</keyword>
<feature type="transmembrane region" description="Helical" evidence="6">
    <location>
        <begin position="173"/>
        <end position="194"/>
    </location>
</feature>
<dbReference type="SUPFAM" id="SSF81321">
    <property type="entry name" value="Family A G protein-coupled receptor-like"/>
    <property type="match status" value="1"/>
</dbReference>
<proteinExistence type="predicted"/>
<dbReference type="OrthoDB" id="100006at2759"/>
<keyword evidence="4 6" id="KW-0472">Membrane</keyword>
<dbReference type="PANTHER" id="PTHR23112:SF37">
    <property type="entry name" value="G PROTEIN-COUPLED RECEPTOR GPR1"/>
    <property type="match status" value="1"/>
</dbReference>
<dbReference type="InterPro" id="IPR023041">
    <property type="entry name" value="Glucose_rcpt_Git3-like_N"/>
</dbReference>
<gene>
    <name evidence="8" type="ORF">MAM_08058</name>
</gene>
<evidence type="ECO:0000256" key="1">
    <source>
        <dbReference type="ARBA" id="ARBA00004141"/>
    </source>
</evidence>
<dbReference type="PANTHER" id="PTHR23112">
    <property type="entry name" value="G PROTEIN-COUPLED RECEPTOR 157-RELATED"/>
    <property type="match status" value="1"/>
</dbReference>
<evidence type="ECO:0000313" key="8">
    <source>
        <dbReference type="EMBL" id="KHN94049.1"/>
    </source>
</evidence>
<dbReference type="GO" id="GO:0005886">
    <property type="term" value="C:plasma membrane"/>
    <property type="evidence" value="ECO:0007669"/>
    <property type="project" value="TreeGrafter"/>
</dbReference>
<feature type="compositionally biased region" description="Pro residues" evidence="5">
    <location>
        <begin position="270"/>
        <end position="287"/>
    </location>
</feature>
<dbReference type="HOGENOM" id="CLU_032576_0_1_1"/>
<reference evidence="8 9" key="1">
    <citation type="journal article" date="2014" name="Proc. Natl. Acad. Sci. U.S.A.">
        <title>Trajectory and genomic determinants of fungal-pathogen speciation and host adaptation.</title>
        <authorList>
            <person name="Hu X."/>
            <person name="Xiao G."/>
            <person name="Zheng P."/>
            <person name="Shang Y."/>
            <person name="Su Y."/>
            <person name="Zhang X."/>
            <person name="Liu X."/>
            <person name="Zhan S."/>
            <person name="St Leger R.J."/>
            <person name="Wang C."/>
        </authorList>
    </citation>
    <scope>NUCLEOTIDE SEQUENCE [LARGE SCALE GENOMIC DNA]</scope>
    <source>
        <strain evidence="8 9">ARSEF 1941</strain>
    </source>
</reference>
<comment type="subcellular location">
    <subcellularLocation>
        <location evidence="1">Membrane</location>
        <topology evidence="1">Multi-pass membrane protein</topology>
    </subcellularLocation>
</comment>
<dbReference type="EMBL" id="AZHE01000042">
    <property type="protein sequence ID" value="KHN94049.1"/>
    <property type="molecule type" value="Genomic_DNA"/>
</dbReference>
<feature type="transmembrane region" description="Helical" evidence="6">
    <location>
        <begin position="336"/>
        <end position="359"/>
    </location>
</feature>
<name>A0A0B2WK21_METAS</name>
<dbReference type="GeneID" id="63742513"/>
<dbReference type="Proteomes" id="UP000030816">
    <property type="component" value="Unassembled WGS sequence"/>
</dbReference>
<accession>A0A0B2WK21</accession>
<dbReference type="Pfam" id="PF11710">
    <property type="entry name" value="Git3"/>
    <property type="match status" value="1"/>
</dbReference>
<dbReference type="GO" id="GO:0007189">
    <property type="term" value="P:adenylate cyclase-activating G protein-coupled receptor signaling pathway"/>
    <property type="evidence" value="ECO:0007669"/>
    <property type="project" value="TreeGrafter"/>
</dbReference>
<organism evidence="8 9">
    <name type="scientific">Metarhizium album (strain ARSEF 1941)</name>
    <dbReference type="NCBI Taxonomy" id="1081103"/>
    <lineage>
        <taxon>Eukaryota</taxon>
        <taxon>Fungi</taxon>
        <taxon>Dikarya</taxon>
        <taxon>Ascomycota</taxon>
        <taxon>Pezizomycotina</taxon>
        <taxon>Sordariomycetes</taxon>
        <taxon>Hypocreomycetidae</taxon>
        <taxon>Hypocreales</taxon>
        <taxon>Clavicipitaceae</taxon>
        <taxon>Metarhizium</taxon>
    </lineage>
</organism>
<feature type="transmembrane region" description="Helical" evidence="6">
    <location>
        <begin position="45"/>
        <end position="68"/>
    </location>
</feature>
<feature type="transmembrane region" description="Helical" evidence="6">
    <location>
        <begin position="126"/>
        <end position="153"/>
    </location>
</feature>
<dbReference type="STRING" id="1081103.A0A0B2WK21"/>
<keyword evidence="3 6" id="KW-1133">Transmembrane helix</keyword>
<protein>
    <submittedName>
        <fullName evidence="8">Glucose receptor Git3</fullName>
    </submittedName>
</protein>
<dbReference type="GO" id="GO:0004930">
    <property type="term" value="F:G protein-coupled receptor activity"/>
    <property type="evidence" value="ECO:0007669"/>
    <property type="project" value="TreeGrafter"/>
</dbReference>
<evidence type="ECO:0000256" key="3">
    <source>
        <dbReference type="ARBA" id="ARBA00022989"/>
    </source>
</evidence>
<dbReference type="RefSeq" id="XP_040675115.1">
    <property type="nucleotide sequence ID" value="XM_040826856.1"/>
</dbReference>
<feature type="transmembrane region" description="Helical" evidence="6">
    <location>
        <begin position="305"/>
        <end position="324"/>
    </location>
</feature>
<feature type="region of interest" description="Disordered" evidence="5">
    <location>
        <begin position="247"/>
        <end position="295"/>
    </location>
</feature>
<keyword evidence="2 6" id="KW-0812">Transmembrane</keyword>
<evidence type="ECO:0000313" key="9">
    <source>
        <dbReference type="Proteomes" id="UP000030816"/>
    </source>
</evidence>
<dbReference type="AlphaFoldDB" id="A0A0B2WK21"/>
<sequence>MTTSHVDRVIAIPTLVGSICSFVSCGVVLALHVALPPGRHFRHALIVNLLVADFINSCNNTISGIIIIAKGSKPPTAPADANCVANAWIGQFSVQAVDFNILIISIIVFCTVFRSRRDFLPTRWQVGLVCASAWVPGLVTSNVALGLDAYGYVGGNWCWIKPSKLGLRYALTHGWRIAIFIATITLYTCIYIRLKRVFNRVILTRPTTSTRHRSQLTATIDHQAQDTQEILASDSFTESYDLDSYSNHSLVPQGPSDDMATMTRSSRNPGPKPYWPVQDPPANPPTPATTTRFSSMPVPPDIRKIVFLNGYPIVYIILWIPGIANRIAESRGGSPRWLTALQASTQFVGLANALTYGFGDQMRRKIWPRNTV</sequence>
<feature type="transmembrane region" description="Helical" evidence="6">
    <location>
        <begin position="88"/>
        <end position="114"/>
    </location>
</feature>
<evidence type="ECO:0000256" key="5">
    <source>
        <dbReference type="SAM" id="MobiDB-lite"/>
    </source>
</evidence>
<evidence type="ECO:0000259" key="7">
    <source>
        <dbReference type="Pfam" id="PF11710"/>
    </source>
</evidence>
<dbReference type="Gene3D" id="1.20.1070.10">
    <property type="entry name" value="Rhodopsin 7-helix transmembrane proteins"/>
    <property type="match status" value="1"/>
</dbReference>
<comment type="caution">
    <text evidence="8">The sequence shown here is derived from an EMBL/GenBank/DDBJ whole genome shotgun (WGS) entry which is preliminary data.</text>
</comment>
<feature type="domain" description="Glucose receptor Git3-like N-terminal" evidence="7">
    <location>
        <begin position="11"/>
        <end position="200"/>
    </location>
</feature>
<evidence type="ECO:0000256" key="4">
    <source>
        <dbReference type="ARBA" id="ARBA00023136"/>
    </source>
</evidence>
<keyword evidence="9" id="KW-1185">Reference proteome</keyword>
<evidence type="ECO:0000256" key="2">
    <source>
        <dbReference type="ARBA" id="ARBA00022692"/>
    </source>
</evidence>
<feature type="transmembrane region" description="Helical" evidence="6">
    <location>
        <begin position="12"/>
        <end position="33"/>
    </location>
</feature>